<name>A0A6G3MHC1_HENSL</name>
<organism evidence="5">
    <name type="scientific">Henneguya salminicola</name>
    <name type="common">Myxosporean</name>
    <dbReference type="NCBI Taxonomy" id="69463"/>
    <lineage>
        <taxon>Eukaryota</taxon>
        <taxon>Metazoa</taxon>
        <taxon>Cnidaria</taxon>
        <taxon>Myxozoa</taxon>
        <taxon>Myxosporea</taxon>
        <taxon>Bivalvulida</taxon>
        <taxon>Platysporina</taxon>
        <taxon>Myxobolidae</taxon>
        <taxon>Henneguya</taxon>
    </lineage>
</organism>
<keyword evidence="2 3" id="KW-0342">GTP-binding</keyword>
<protein>
    <submittedName>
        <fullName evidence="5">ADP-ribosylation factor-like protein 8B-A (Trinotate prediction)</fullName>
    </submittedName>
</protein>
<dbReference type="GO" id="GO:0003924">
    <property type="term" value="F:GTPase activity"/>
    <property type="evidence" value="ECO:0007669"/>
    <property type="project" value="InterPro"/>
</dbReference>
<dbReference type="AlphaFoldDB" id="A0A6G3MHC1"/>
<feature type="binding site" evidence="3">
    <location>
        <begin position="27"/>
        <end position="34"/>
    </location>
    <ligand>
        <name>GTP</name>
        <dbReference type="ChEBI" id="CHEBI:37565"/>
    </ligand>
</feature>
<dbReference type="EMBL" id="GHBP01003652">
    <property type="protein sequence ID" value="NDJ93448.1"/>
    <property type="molecule type" value="Transcribed_RNA"/>
</dbReference>
<dbReference type="PANTHER" id="PTHR45732:SF7">
    <property type="entry name" value="ADP-RIBOSYLATION FACTOR-LIKE PROTEIN 8"/>
    <property type="match status" value="1"/>
</dbReference>
<keyword evidence="1 3" id="KW-0547">Nucleotide-binding</keyword>
<feature type="binding site" evidence="4">
    <location>
        <position position="34"/>
    </location>
    <ligand>
        <name>Mg(2+)</name>
        <dbReference type="ChEBI" id="CHEBI:18420"/>
    </ligand>
</feature>
<dbReference type="InterPro" id="IPR006689">
    <property type="entry name" value="Small_GTPase_ARF/SAR"/>
</dbReference>
<dbReference type="GO" id="GO:0005525">
    <property type="term" value="F:GTP binding"/>
    <property type="evidence" value="ECO:0007669"/>
    <property type="project" value="UniProtKB-KW"/>
</dbReference>
<sequence length="116" mass="13194">MLSLLNRILDWLRSLFFKQKMEITLVGLQLSGKSTFVNVMANGTYNENTIPTTGFDVKSVTKGGVTIKVKTCLNNFTYFLFFYSVVLGCGRSAAFQTIMGTILPRRRLYHIHGRFQ</sequence>
<dbReference type="InterPro" id="IPR027417">
    <property type="entry name" value="P-loop_NTPase"/>
</dbReference>
<keyword evidence="4" id="KW-0460">Magnesium</keyword>
<reference evidence="5" key="1">
    <citation type="submission" date="2018-11" db="EMBL/GenBank/DDBJ databases">
        <title>Henneguya salminicola genome and transcriptome.</title>
        <authorList>
            <person name="Yahalomi D."/>
            <person name="Atkinson S.D."/>
            <person name="Neuhof M."/>
            <person name="Chang E.S."/>
            <person name="Philippe H."/>
            <person name="Cartwright P."/>
            <person name="Bartholomew J.L."/>
            <person name="Huchon D."/>
        </authorList>
    </citation>
    <scope>NUCLEOTIDE SEQUENCE</scope>
    <source>
        <strain evidence="5">Hz1</strain>
        <tissue evidence="5">Whole</tissue>
    </source>
</reference>
<keyword evidence="4" id="KW-0479">Metal-binding</keyword>
<dbReference type="SUPFAM" id="SSF52540">
    <property type="entry name" value="P-loop containing nucleoside triphosphate hydrolases"/>
    <property type="match status" value="1"/>
</dbReference>
<dbReference type="Gene3D" id="3.40.50.300">
    <property type="entry name" value="P-loop containing nucleotide triphosphate hydrolases"/>
    <property type="match status" value="1"/>
</dbReference>
<evidence type="ECO:0000256" key="1">
    <source>
        <dbReference type="ARBA" id="ARBA00022741"/>
    </source>
</evidence>
<dbReference type="Pfam" id="PF00025">
    <property type="entry name" value="Arf"/>
    <property type="match status" value="1"/>
</dbReference>
<accession>A0A6G3MHC1</accession>
<dbReference type="GO" id="GO:0046872">
    <property type="term" value="F:metal ion binding"/>
    <property type="evidence" value="ECO:0007669"/>
    <property type="project" value="UniProtKB-KW"/>
</dbReference>
<evidence type="ECO:0000256" key="4">
    <source>
        <dbReference type="PIRSR" id="PIRSR606689-2"/>
    </source>
</evidence>
<evidence type="ECO:0000313" key="5">
    <source>
        <dbReference type="EMBL" id="NDJ93448.1"/>
    </source>
</evidence>
<evidence type="ECO:0000256" key="3">
    <source>
        <dbReference type="PIRSR" id="PIRSR606689-1"/>
    </source>
</evidence>
<proteinExistence type="predicted"/>
<feature type="binding site" evidence="4">
    <location>
        <position position="52"/>
    </location>
    <ligand>
        <name>Mg(2+)</name>
        <dbReference type="ChEBI" id="CHEBI:18420"/>
    </ligand>
</feature>
<dbReference type="PANTHER" id="PTHR45732">
    <property type="entry name" value="ADP-RIBOSYLATION FACTOR-LIKE PROTEIN 8"/>
    <property type="match status" value="1"/>
</dbReference>
<evidence type="ECO:0000256" key="2">
    <source>
        <dbReference type="ARBA" id="ARBA00023134"/>
    </source>
</evidence>